<dbReference type="AlphaFoldDB" id="A0A9P3F9W2"/>
<name>A0A9P3F9W2_ASPVI</name>
<evidence type="ECO:0000313" key="1">
    <source>
        <dbReference type="EMBL" id="GIK06685.1"/>
    </source>
</evidence>
<accession>A0A9P3F9W2</accession>
<evidence type="ECO:0000313" key="2">
    <source>
        <dbReference type="Proteomes" id="UP000710440"/>
    </source>
</evidence>
<dbReference type="EMBL" id="BOPL01000011">
    <property type="protein sequence ID" value="GIK06685.1"/>
    <property type="molecule type" value="Genomic_DNA"/>
</dbReference>
<sequence>MNIIHGRGRNVPRQVTLQTLSEIAALVDYYECYEVVDVVSGVWFNNFFLQMPVALGKDVILWIFISWVFQQPFAFTSATKIAATQSQQRIDPGDLPIPKRILDKIEEHRRNGVKSALDMSYNLVADLRDGRKHCSDVCDALRLGLFIKQIHAGGQLPPLPAVSIPNVSLVQVASILQKTPTVRYCDSTVEKPQPRMFSTAVAEERHSPSPHGCSLAPLIQPIIQDVQNRMRGFELSEFKDESKASGGLRDSSQ</sequence>
<comment type="caution">
    <text evidence="1">The sequence shown here is derived from an EMBL/GenBank/DDBJ whole genome shotgun (WGS) entry which is preliminary data.</text>
</comment>
<dbReference type="Proteomes" id="UP000710440">
    <property type="component" value="Unassembled WGS sequence"/>
</dbReference>
<protein>
    <submittedName>
        <fullName evidence="1">Uncharacterized protein</fullName>
    </submittedName>
</protein>
<reference evidence="1 2" key="1">
    <citation type="submission" date="2021-02" db="EMBL/GenBank/DDBJ databases">
        <title>Pan-genome distribution and transcriptional activeness of fungal secondary metabolism genes in Aspergillus section Fumigati.</title>
        <authorList>
            <person name="Takahashi H."/>
            <person name="Umemura M."/>
            <person name="Ninomiya A."/>
            <person name="Kusuya Y."/>
            <person name="Urayama S."/>
            <person name="Shimizu M."/>
            <person name="Watanabe A."/>
            <person name="Kamei K."/>
            <person name="Yaguchi T."/>
            <person name="Hagiwara D."/>
        </authorList>
    </citation>
    <scope>NUCLEOTIDE SEQUENCE [LARGE SCALE GENOMIC DNA]</scope>
    <source>
        <strain evidence="1 2">IFM 47045</strain>
    </source>
</reference>
<organism evidence="1 2">
    <name type="scientific">Aspergillus viridinutans</name>
    <dbReference type="NCBI Taxonomy" id="75553"/>
    <lineage>
        <taxon>Eukaryota</taxon>
        <taxon>Fungi</taxon>
        <taxon>Dikarya</taxon>
        <taxon>Ascomycota</taxon>
        <taxon>Pezizomycotina</taxon>
        <taxon>Eurotiomycetes</taxon>
        <taxon>Eurotiomycetidae</taxon>
        <taxon>Eurotiales</taxon>
        <taxon>Aspergillaceae</taxon>
        <taxon>Aspergillus</taxon>
        <taxon>Aspergillus subgen. Fumigati</taxon>
    </lineage>
</organism>
<dbReference type="OrthoDB" id="4494753at2759"/>
<gene>
    <name evidence="1" type="ORF">Aspvir_002335</name>
</gene>
<proteinExistence type="predicted"/>
<dbReference type="GeneID" id="66930317"/>
<keyword evidence="2" id="KW-1185">Reference proteome</keyword>
<dbReference type="RefSeq" id="XP_043129871.1">
    <property type="nucleotide sequence ID" value="XM_043273936.1"/>
</dbReference>